<organism evidence="2 3">
    <name type="scientific">Pseudomonas putida ND6</name>
    <dbReference type="NCBI Taxonomy" id="231023"/>
    <lineage>
        <taxon>Bacteria</taxon>
        <taxon>Pseudomonadati</taxon>
        <taxon>Pseudomonadota</taxon>
        <taxon>Gammaproteobacteria</taxon>
        <taxon>Pseudomonadales</taxon>
        <taxon>Pseudomonadaceae</taxon>
        <taxon>Pseudomonas</taxon>
    </lineage>
</organism>
<dbReference type="KEGG" id="ppi:YSA_07805"/>
<dbReference type="AlphaFoldDB" id="I3UZS1"/>
<protein>
    <submittedName>
        <fullName evidence="2">Uncharacterized protein</fullName>
    </submittedName>
</protein>
<accession>I3UZS1</accession>
<evidence type="ECO:0000256" key="1">
    <source>
        <dbReference type="SAM" id="MobiDB-lite"/>
    </source>
</evidence>
<dbReference type="EMBL" id="CP003588">
    <property type="protein sequence ID" value="AFK70992.1"/>
    <property type="molecule type" value="Genomic_DNA"/>
</dbReference>
<evidence type="ECO:0000313" key="2">
    <source>
        <dbReference type="EMBL" id="AFK70992.1"/>
    </source>
</evidence>
<dbReference type="HOGENOM" id="CLU_3172236_0_0_6"/>
<gene>
    <name evidence="2" type="ORF">YSA_07805</name>
</gene>
<proteinExistence type="predicted"/>
<reference evidence="2 3" key="1">
    <citation type="journal article" date="2012" name="J. Bacteriol.">
        <title>Complete Genome Sequence of the Naphthalene-Degrading Pseudomonas putida Strain ND6.</title>
        <authorList>
            <person name="Li S."/>
            <person name="Zhao H."/>
            <person name="Li Y."/>
            <person name="Niu S."/>
            <person name="Cai B."/>
        </authorList>
    </citation>
    <scope>NUCLEOTIDE SEQUENCE [LARGE SCALE GENOMIC DNA]</scope>
    <source>
        <strain evidence="2 3">ND6</strain>
    </source>
</reference>
<name>I3UZS1_PSEPU</name>
<feature type="region of interest" description="Disordered" evidence="1">
    <location>
        <begin position="1"/>
        <end position="31"/>
    </location>
</feature>
<evidence type="ECO:0000313" key="3">
    <source>
        <dbReference type="Proteomes" id="UP000005268"/>
    </source>
</evidence>
<dbReference type="Proteomes" id="UP000005268">
    <property type="component" value="Chromosome"/>
</dbReference>
<sequence>MLGRFAALSRHKAAPTGSVQAAENPQICDNRPTFRMPIMKKQAHLHH</sequence>